<gene>
    <name evidence="3" type="ORF">I350_08220</name>
</gene>
<proteinExistence type="predicted"/>
<feature type="region of interest" description="Disordered" evidence="1">
    <location>
        <begin position="661"/>
        <end position="680"/>
    </location>
</feature>
<feature type="compositionally biased region" description="Acidic residues" evidence="1">
    <location>
        <begin position="626"/>
        <end position="638"/>
    </location>
</feature>
<feature type="compositionally biased region" description="Basic residues" evidence="1">
    <location>
        <begin position="453"/>
        <end position="469"/>
    </location>
</feature>
<evidence type="ECO:0000259" key="2">
    <source>
        <dbReference type="PROSITE" id="PS50013"/>
    </source>
</evidence>
<feature type="region of interest" description="Disordered" evidence="1">
    <location>
        <begin position="114"/>
        <end position="241"/>
    </location>
</feature>
<feature type="compositionally biased region" description="Basic residues" evidence="1">
    <location>
        <begin position="203"/>
        <end position="212"/>
    </location>
</feature>
<accession>A0A1E3J5U8</accession>
<dbReference type="PROSITE" id="PS50013">
    <property type="entry name" value="CHROMO_2"/>
    <property type="match status" value="1"/>
</dbReference>
<dbReference type="Proteomes" id="UP000095149">
    <property type="component" value="Unassembled WGS sequence"/>
</dbReference>
<feature type="region of interest" description="Disordered" evidence="1">
    <location>
        <begin position="317"/>
        <end position="338"/>
    </location>
</feature>
<comment type="caution">
    <text evidence="3">The sequence shown here is derived from an EMBL/GenBank/DDBJ whole genome shotgun (WGS) entry which is preliminary data.</text>
</comment>
<name>A0A1E3J5U8_9TREE</name>
<evidence type="ECO:0000313" key="3">
    <source>
        <dbReference type="EMBL" id="ODN96223.1"/>
    </source>
</evidence>
<dbReference type="InterPro" id="IPR016197">
    <property type="entry name" value="Chromo-like_dom_sf"/>
</dbReference>
<evidence type="ECO:0000256" key="1">
    <source>
        <dbReference type="SAM" id="MobiDB-lite"/>
    </source>
</evidence>
<dbReference type="EMBL" id="MEKH01000015">
    <property type="protein sequence ID" value="ODN96223.1"/>
    <property type="molecule type" value="Genomic_DNA"/>
</dbReference>
<dbReference type="CDD" id="cd00024">
    <property type="entry name" value="CD_CSD"/>
    <property type="match status" value="1"/>
</dbReference>
<feature type="region of interest" description="Disordered" evidence="1">
    <location>
        <begin position="599"/>
        <end position="650"/>
    </location>
</feature>
<dbReference type="OrthoDB" id="2630497at2759"/>
<dbReference type="AlphaFoldDB" id="A0A1E3J5U8"/>
<feature type="compositionally biased region" description="Basic and acidic residues" evidence="1">
    <location>
        <begin position="615"/>
        <end position="625"/>
    </location>
</feature>
<evidence type="ECO:0000313" key="4">
    <source>
        <dbReference type="Proteomes" id="UP000095149"/>
    </source>
</evidence>
<sequence>MKKKKESLPRSPLLSSADPSVSLFFPKASIKTQKIVEQSAHVQTAGLPPKIDHSSEAANGQPKKKRKRSSPPSTSSLSSPSDSRPSLPSSNVACILEEVGAESSVVVRASWGPFSVASSHPAPLPAPKAATLPLSRAAGPPKKARKRKNRSTDDDNVPPPSKLPRLSAPSSAVKPSFSPNVDVNPIGIRDDAAKSESKTKTERKPRKKKRDRERKQRQAEMGGNGGATNGGKEEVRGVDSGIGLPDLSTSLTEIGESLHQPVIEIANSSTSRPTISSSSPSLPLENASLGTAFLLDPRLPQPAPLASQLPLCAGVNPASGMPHSIETPSPSPPVPTEQAAEILAASERSSLGEEQAEECVEQRAEVEQEQGVFSYEAQSFEPENALFSGVVKSERIEEITPAWELELSRARLASEAQRSRRGADEALGVIGDGTIQWEIYPPALSSTNSSRPRPTRRQKHSRPSAKRRQAVPTSSLRRSPRVQLDQSSLSRRSRRSQSTQEEAVSHSLRRLHPPSPFIIEGEEHYEVERIVDSRRQRRDEVEYKVEWSGYTGADQYSWLPFDEVKHLEEALHGFFAANPHKAGAPAEPVILAERARREEHSEEVTGLGEMSGGLVEEKEEGRECRDDEEEVDEGEDDRQEALETGGQTCGEAEVVEQTVGHPGAVDEGGPALAGQGHEERVASSERRFSWLVGFLGFLGL</sequence>
<dbReference type="InterPro" id="IPR000953">
    <property type="entry name" value="Chromo/chromo_shadow_dom"/>
</dbReference>
<organism evidence="3 4">
    <name type="scientific">Cryptococcus amylolentus CBS 6273</name>
    <dbReference type="NCBI Taxonomy" id="1296118"/>
    <lineage>
        <taxon>Eukaryota</taxon>
        <taxon>Fungi</taxon>
        <taxon>Dikarya</taxon>
        <taxon>Basidiomycota</taxon>
        <taxon>Agaricomycotina</taxon>
        <taxon>Tremellomycetes</taxon>
        <taxon>Tremellales</taxon>
        <taxon>Cryptococcaceae</taxon>
        <taxon>Cryptococcus</taxon>
    </lineage>
</organism>
<dbReference type="Gene3D" id="2.40.50.40">
    <property type="match status" value="1"/>
</dbReference>
<protein>
    <recommendedName>
        <fullName evidence="2">Chromo domain-containing protein</fullName>
    </recommendedName>
</protein>
<feature type="region of interest" description="Disordered" evidence="1">
    <location>
        <begin position="36"/>
        <end position="89"/>
    </location>
</feature>
<feature type="compositionally biased region" description="Low complexity" evidence="1">
    <location>
        <begin position="70"/>
        <end position="89"/>
    </location>
</feature>
<reference evidence="3 4" key="1">
    <citation type="submission" date="2016-06" db="EMBL/GenBank/DDBJ databases">
        <title>Evolution of pathogenesis and genome organization in the Tremellales.</title>
        <authorList>
            <person name="Cuomo C."/>
            <person name="Litvintseva A."/>
            <person name="Heitman J."/>
            <person name="Chen Y."/>
            <person name="Sun S."/>
            <person name="Springer D."/>
            <person name="Dromer F."/>
            <person name="Young S."/>
            <person name="Zeng Q."/>
            <person name="Chapman S."/>
            <person name="Gujja S."/>
            <person name="Saif S."/>
            <person name="Birren B."/>
        </authorList>
    </citation>
    <scope>NUCLEOTIDE SEQUENCE [LARGE SCALE GENOMIC DNA]</scope>
    <source>
        <strain evidence="3 4">CBS 6273</strain>
    </source>
</reference>
<dbReference type="InterPro" id="IPR023780">
    <property type="entry name" value="Chromo_domain"/>
</dbReference>
<feature type="compositionally biased region" description="Basic and acidic residues" evidence="1">
    <location>
        <begin position="188"/>
        <end position="202"/>
    </location>
</feature>
<dbReference type="Pfam" id="PF00385">
    <property type="entry name" value="Chromo"/>
    <property type="match status" value="1"/>
</dbReference>
<dbReference type="GO" id="GO:0006338">
    <property type="term" value="P:chromatin remodeling"/>
    <property type="evidence" value="ECO:0007669"/>
    <property type="project" value="UniProtKB-ARBA"/>
</dbReference>
<feature type="domain" description="Chromo" evidence="2">
    <location>
        <begin position="525"/>
        <end position="586"/>
    </location>
</feature>
<feature type="region of interest" description="Disordered" evidence="1">
    <location>
        <begin position="438"/>
        <end position="515"/>
    </location>
</feature>
<feature type="compositionally biased region" description="Low complexity" evidence="1">
    <location>
        <begin position="483"/>
        <end position="500"/>
    </location>
</feature>
<feature type="compositionally biased region" description="Low complexity" evidence="1">
    <location>
        <begin position="117"/>
        <end position="141"/>
    </location>
</feature>
<dbReference type="SUPFAM" id="SSF54160">
    <property type="entry name" value="Chromo domain-like"/>
    <property type="match status" value="1"/>
</dbReference>